<evidence type="ECO:0000256" key="1">
    <source>
        <dbReference type="SAM" id="MobiDB-lite"/>
    </source>
</evidence>
<dbReference type="SUPFAM" id="SSF52540">
    <property type="entry name" value="P-loop containing nucleoside triphosphate hydrolases"/>
    <property type="match status" value="1"/>
</dbReference>
<name>A0AAN7GZG0_9PEZI</name>
<sequence>MEDSSQQPLAKRAKTTSTNTAEVPRISGIRNLYNHSADRNPQTAKWSEFQDLILEEKHLKERGLAYPVIQRFSKHVSEEDGEVSWSTHSIEIQSPRLKAIFDKVFVGYPEWYPDAAPYTFFPPFKSLVHRWDTILEAFNAVEDDITKDDIALTRQVLDPLLATHLSALNKARETLVVSHEQLWLLLAPGSIMVSSEQGSTCALRLINVSYRPPNRRCGIPASWDLLLGQYDWNGNYCGLRGVSKEISEYAKDTLVTKFDVYPLEFAPGKEKIEQELLARGQKWAELRGMHVKHCVGKKYVKVLDPNGRPVEIAKPISGRVIVDSWGYFKGQNQVIPNLSRNALKIESGDTEDNNTDEDEEENEEEEEEEDIDEDEEMNEQATPTTSSNADSSSTTVKDDAKRNEEFNTLTTEEYILSPPRVRGFDLRTKEWCLFDVNDLSNPHWDPTPYEKLVLPGGTKEKELILGFSSHKSASSKFDDFVAQKGKGIIILLCGPPGVGKTLTAEAVAEQSRTPLYVLSASDLGTNPAKVDAALTEALECCQMWNAALLLDEADVFLESRSAASLDRNELVSIFLRRLEYYQGLMFLTTNRLSAIDAAFKSRLDLILPYHDLTEESRRNVWKNFISNLPKDSVSFEEGDFDELAKTEMNGREIKNSIKTSLVIVGEGEKLGMEHLRVVLNIRKRIVAVEKGNKGFGEWV</sequence>
<feature type="domain" description="AAA+ ATPase" evidence="2">
    <location>
        <begin position="486"/>
        <end position="613"/>
    </location>
</feature>
<dbReference type="Pfam" id="PF00004">
    <property type="entry name" value="AAA"/>
    <property type="match status" value="1"/>
</dbReference>
<feature type="region of interest" description="Disordered" evidence="1">
    <location>
        <begin position="1"/>
        <end position="21"/>
    </location>
</feature>
<dbReference type="Proteomes" id="UP001301958">
    <property type="component" value="Unassembled WGS sequence"/>
</dbReference>
<gene>
    <name evidence="3" type="ORF">QBC38DRAFT_371715</name>
</gene>
<dbReference type="InterPro" id="IPR003959">
    <property type="entry name" value="ATPase_AAA_core"/>
</dbReference>
<feature type="compositionally biased region" description="Acidic residues" evidence="1">
    <location>
        <begin position="348"/>
        <end position="378"/>
    </location>
</feature>
<organism evidence="3 4">
    <name type="scientific">Podospora fimiseda</name>
    <dbReference type="NCBI Taxonomy" id="252190"/>
    <lineage>
        <taxon>Eukaryota</taxon>
        <taxon>Fungi</taxon>
        <taxon>Dikarya</taxon>
        <taxon>Ascomycota</taxon>
        <taxon>Pezizomycotina</taxon>
        <taxon>Sordariomycetes</taxon>
        <taxon>Sordariomycetidae</taxon>
        <taxon>Sordariales</taxon>
        <taxon>Podosporaceae</taxon>
        <taxon>Podospora</taxon>
    </lineage>
</organism>
<dbReference type="Pfam" id="PF22942">
    <property type="entry name" value="DUF7025"/>
    <property type="match status" value="1"/>
</dbReference>
<dbReference type="PANTHER" id="PTHR46411:SF3">
    <property type="entry name" value="AAA+ ATPASE DOMAIN-CONTAINING PROTEIN"/>
    <property type="match status" value="1"/>
</dbReference>
<dbReference type="EMBL" id="MU865403">
    <property type="protein sequence ID" value="KAK4224134.1"/>
    <property type="molecule type" value="Genomic_DNA"/>
</dbReference>
<dbReference type="GO" id="GO:0016887">
    <property type="term" value="F:ATP hydrolysis activity"/>
    <property type="evidence" value="ECO:0007669"/>
    <property type="project" value="InterPro"/>
</dbReference>
<dbReference type="InterPro" id="IPR054289">
    <property type="entry name" value="DUF7025"/>
</dbReference>
<protein>
    <submittedName>
        <fullName evidence="3">Member of AAA-ATPase family</fullName>
    </submittedName>
</protein>
<reference evidence="3" key="2">
    <citation type="submission" date="2023-05" db="EMBL/GenBank/DDBJ databases">
        <authorList>
            <consortium name="Lawrence Berkeley National Laboratory"/>
            <person name="Steindorff A."/>
            <person name="Hensen N."/>
            <person name="Bonometti L."/>
            <person name="Westerberg I."/>
            <person name="Brannstrom I.O."/>
            <person name="Guillou S."/>
            <person name="Cros-Aarteil S."/>
            <person name="Calhoun S."/>
            <person name="Haridas S."/>
            <person name="Kuo A."/>
            <person name="Mondo S."/>
            <person name="Pangilinan J."/>
            <person name="Riley R."/>
            <person name="Labutti K."/>
            <person name="Andreopoulos B."/>
            <person name="Lipzen A."/>
            <person name="Chen C."/>
            <person name="Yanf M."/>
            <person name="Daum C."/>
            <person name="Ng V."/>
            <person name="Clum A."/>
            <person name="Ohm R."/>
            <person name="Martin F."/>
            <person name="Silar P."/>
            <person name="Natvig D."/>
            <person name="Lalanne C."/>
            <person name="Gautier V."/>
            <person name="Ament-Velasquez S.L."/>
            <person name="Kruys A."/>
            <person name="Hutchinson M.I."/>
            <person name="Powell A.J."/>
            <person name="Barry K."/>
            <person name="Miller A.N."/>
            <person name="Grigoriev I.V."/>
            <person name="Debuchy R."/>
            <person name="Gladieux P."/>
            <person name="Thoren M.H."/>
            <person name="Johannesson H."/>
        </authorList>
    </citation>
    <scope>NUCLEOTIDE SEQUENCE</scope>
    <source>
        <strain evidence="3">CBS 990.96</strain>
    </source>
</reference>
<dbReference type="InterPro" id="IPR003593">
    <property type="entry name" value="AAA+_ATPase"/>
</dbReference>
<comment type="caution">
    <text evidence="3">The sequence shown here is derived from an EMBL/GenBank/DDBJ whole genome shotgun (WGS) entry which is preliminary data.</text>
</comment>
<evidence type="ECO:0000313" key="4">
    <source>
        <dbReference type="Proteomes" id="UP001301958"/>
    </source>
</evidence>
<dbReference type="GO" id="GO:0005524">
    <property type="term" value="F:ATP binding"/>
    <property type="evidence" value="ECO:0007669"/>
    <property type="project" value="InterPro"/>
</dbReference>
<evidence type="ECO:0000313" key="3">
    <source>
        <dbReference type="EMBL" id="KAK4224134.1"/>
    </source>
</evidence>
<evidence type="ECO:0000259" key="2">
    <source>
        <dbReference type="SMART" id="SM00382"/>
    </source>
</evidence>
<feature type="compositionally biased region" description="Low complexity" evidence="1">
    <location>
        <begin position="382"/>
        <end position="395"/>
    </location>
</feature>
<dbReference type="Gene3D" id="3.40.50.300">
    <property type="entry name" value="P-loop containing nucleotide triphosphate hydrolases"/>
    <property type="match status" value="1"/>
</dbReference>
<reference evidence="3" key="1">
    <citation type="journal article" date="2023" name="Mol. Phylogenet. Evol.">
        <title>Genome-scale phylogeny and comparative genomics of the fungal order Sordariales.</title>
        <authorList>
            <person name="Hensen N."/>
            <person name="Bonometti L."/>
            <person name="Westerberg I."/>
            <person name="Brannstrom I.O."/>
            <person name="Guillou S."/>
            <person name="Cros-Aarteil S."/>
            <person name="Calhoun S."/>
            <person name="Haridas S."/>
            <person name="Kuo A."/>
            <person name="Mondo S."/>
            <person name="Pangilinan J."/>
            <person name="Riley R."/>
            <person name="LaButti K."/>
            <person name="Andreopoulos B."/>
            <person name="Lipzen A."/>
            <person name="Chen C."/>
            <person name="Yan M."/>
            <person name="Daum C."/>
            <person name="Ng V."/>
            <person name="Clum A."/>
            <person name="Steindorff A."/>
            <person name="Ohm R.A."/>
            <person name="Martin F."/>
            <person name="Silar P."/>
            <person name="Natvig D.O."/>
            <person name="Lalanne C."/>
            <person name="Gautier V."/>
            <person name="Ament-Velasquez S.L."/>
            <person name="Kruys A."/>
            <person name="Hutchinson M.I."/>
            <person name="Powell A.J."/>
            <person name="Barry K."/>
            <person name="Miller A.N."/>
            <person name="Grigoriev I.V."/>
            <person name="Debuchy R."/>
            <person name="Gladieux P."/>
            <person name="Hiltunen Thoren M."/>
            <person name="Johannesson H."/>
        </authorList>
    </citation>
    <scope>NUCLEOTIDE SEQUENCE</scope>
    <source>
        <strain evidence="3">CBS 990.96</strain>
    </source>
</reference>
<dbReference type="InterPro" id="IPR027417">
    <property type="entry name" value="P-loop_NTPase"/>
</dbReference>
<feature type="compositionally biased region" description="Basic and acidic residues" evidence="1">
    <location>
        <begin position="396"/>
        <end position="405"/>
    </location>
</feature>
<dbReference type="CDD" id="cd19481">
    <property type="entry name" value="RecA-like_protease"/>
    <property type="match status" value="1"/>
</dbReference>
<dbReference type="AlphaFoldDB" id="A0AAN7GZG0"/>
<keyword evidence="4" id="KW-1185">Reference proteome</keyword>
<proteinExistence type="predicted"/>
<feature type="region of interest" description="Disordered" evidence="1">
    <location>
        <begin position="340"/>
        <end position="405"/>
    </location>
</feature>
<dbReference type="PANTHER" id="PTHR46411">
    <property type="entry name" value="FAMILY ATPASE, PUTATIVE-RELATED"/>
    <property type="match status" value="1"/>
</dbReference>
<accession>A0AAN7GZG0</accession>
<dbReference type="SMART" id="SM00382">
    <property type="entry name" value="AAA"/>
    <property type="match status" value="1"/>
</dbReference>